<dbReference type="SUPFAM" id="SSF48452">
    <property type="entry name" value="TPR-like"/>
    <property type="match status" value="3"/>
</dbReference>
<dbReference type="InterPro" id="IPR041656">
    <property type="entry name" value="TPR_5"/>
</dbReference>
<feature type="domain" description="Tetratrico peptide repeat group 5" evidence="2">
    <location>
        <begin position="185"/>
        <end position="294"/>
    </location>
</feature>
<evidence type="ECO:0000313" key="4">
    <source>
        <dbReference type="Proteomes" id="UP000616885"/>
    </source>
</evidence>
<dbReference type="InterPro" id="IPR011990">
    <property type="entry name" value="TPR-like_helical_dom_sf"/>
</dbReference>
<name>A0A8H7TRE6_BIOOC</name>
<evidence type="ECO:0000313" key="3">
    <source>
        <dbReference type="EMBL" id="KAF9754233.1"/>
    </source>
</evidence>
<evidence type="ECO:0000259" key="2">
    <source>
        <dbReference type="Pfam" id="PF12688"/>
    </source>
</evidence>
<gene>
    <name evidence="3" type="ORF">IM811_012991</name>
</gene>
<dbReference type="AlphaFoldDB" id="A0A8H7TRE6"/>
<dbReference type="Pfam" id="PF12688">
    <property type="entry name" value="TPR_5"/>
    <property type="match status" value="1"/>
</dbReference>
<dbReference type="PANTHER" id="PTHR46082">
    <property type="entry name" value="ATP/GTP-BINDING PROTEIN-RELATED"/>
    <property type="match status" value="1"/>
</dbReference>
<dbReference type="InterPro" id="IPR053137">
    <property type="entry name" value="NLR-like"/>
</dbReference>
<dbReference type="EMBL" id="JADCTT010000004">
    <property type="protein sequence ID" value="KAF9754233.1"/>
    <property type="molecule type" value="Genomic_DNA"/>
</dbReference>
<feature type="region of interest" description="Disordered" evidence="1">
    <location>
        <begin position="1"/>
        <end position="43"/>
    </location>
</feature>
<protein>
    <recommendedName>
        <fullName evidence="2">Tetratrico peptide repeat group 5 domain-containing protein</fullName>
    </recommendedName>
</protein>
<feature type="compositionally biased region" description="Basic and acidic residues" evidence="1">
    <location>
        <begin position="29"/>
        <end position="43"/>
    </location>
</feature>
<comment type="caution">
    <text evidence="3">The sequence shown here is derived from an EMBL/GenBank/DDBJ whole genome shotgun (WGS) entry which is preliminary data.</text>
</comment>
<dbReference type="Pfam" id="PF13374">
    <property type="entry name" value="TPR_10"/>
    <property type="match status" value="6"/>
</dbReference>
<evidence type="ECO:0000256" key="1">
    <source>
        <dbReference type="SAM" id="MobiDB-lite"/>
    </source>
</evidence>
<feature type="compositionally biased region" description="Low complexity" evidence="1">
    <location>
        <begin position="15"/>
        <end position="27"/>
    </location>
</feature>
<accession>A0A8H7TRE6</accession>
<feature type="compositionally biased region" description="Basic and acidic residues" evidence="1">
    <location>
        <begin position="1"/>
        <end position="12"/>
    </location>
</feature>
<dbReference type="PANTHER" id="PTHR46082:SF6">
    <property type="entry name" value="AAA+ ATPASE DOMAIN-CONTAINING PROTEIN-RELATED"/>
    <property type="match status" value="1"/>
</dbReference>
<dbReference type="Gene3D" id="1.25.40.10">
    <property type="entry name" value="Tetratricopeptide repeat domain"/>
    <property type="match status" value="4"/>
</dbReference>
<reference evidence="3" key="1">
    <citation type="submission" date="2020-10" db="EMBL/GenBank/DDBJ databases">
        <title>High-Quality Genome Resource of Clonostachys rosea strain S41 by Oxford Nanopore Long-Read Sequencing.</title>
        <authorList>
            <person name="Wang H."/>
        </authorList>
    </citation>
    <scope>NUCLEOTIDE SEQUENCE</scope>
    <source>
        <strain evidence="3">S41</strain>
    </source>
</reference>
<dbReference type="Proteomes" id="UP000616885">
    <property type="component" value="Unassembled WGS sequence"/>
</dbReference>
<proteinExistence type="predicted"/>
<organism evidence="3 4">
    <name type="scientific">Bionectria ochroleuca</name>
    <name type="common">Gliocladium roseum</name>
    <dbReference type="NCBI Taxonomy" id="29856"/>
    <lineage>
        <taxon>Eukaryota</taxon>
        <taxon>Fungi</taxon>
        <taxon>Dikarya</taxon>
        <taxon>Ascomycota</taxon>
        <taxon>Pezizomycotina</taxon>
        <taxon>Sordariomycetes</taxon>
        <taxon>Hypocreomycetidae</taxon>
        <taxon>Hypocreales</taxon>
        <taxon>Bionectriaceae</taxon>
        <taxon>Clonostachys</taxon>
    </lineage>
</organism>
<sequence>MDASKEHGRTLDRLSTSATTDDAVSTARENVRNAEQTHGRKHVETERAKIKLAQCLQAHGDFDEALSLSRAVLSKAQDTFGPRDPETFSAMHHLTVLLAEQRRTAEYETTTRTLIKDGADALGDDHPIVIKATAALGLMLRRQSRLEEAEQFMRVVFEKSENSYGSNDERTLESIDELARTLLLRGKMEDSEPAVEEAELMMEEALDASERLLGVDNTETNWRRAELASTRLFMGKTDEAKELMEGALKRYRGSLGEYHPDTIWAEAFLATTDSEIRDVVNKSAKALQDGLPRVNVLITSLIDNFTDQGRFKEAEMLARAMLETSLRAHGDDHADTIDKREKLATLHQRMGDLDGSSRQRRMALQSRQRVFGHTHTGTIEAVDLFANVLKDQGKWEAAEAVCWDFFAVYPTPDQPNHFALALMTTHATILKHLQKYELAEKIMSEVLRHRRSMNGSHHNLAVWAVAWLGSLYLEQGAFSQAEPLVRETYESKKRVLGDEHAGTLIEGRRLVEIMSRRTITNEDVAFVSDLYEKVVRIFGKQHEESILFGQQLAVLLNKQGKFDEAEVLIATIVERRRSVSGDHNLATLWVIACQLGMLQEHRKYDEAEPIAEGLLAATRKIAGENHLTSIRAQNTLAIVKCTKRL</sequence>